<name>A0ABX1HRG5_9BACT</name>
<organism evidence="1 2">
    <name type="scientific">Hymenobacter artigasi</name>
    <dbReference type="NCBI Taxonomy" id="2719616"/>
    <lineage>
        <taxon>Bacteria</taxon>
        <taxon>Pseudomonadati</taxon>
        <taxon>Bacteroidota</taxon>
        <taxon>Cytophagia</taxon>
        <taxon>Cytophagales</taxon>
        <taxon>Hymenobacteraceae</taxon>
        <taxon>Hymenobacter</taxon>
    </lineage>
</organism>
<protein>
    <submittedName>
        <fullName evidence="1">Uncharacterized protein</fullName>
    </submittedName>
</protein>
<evidence type="ECO:0000313" key="1">
    <source>
        <dbReference type="EMBL" id="NKI91886.1"/>
    </source>
</evidence>
<keyword evidence="2" id="KW-1185">Reference proteome</keyword>
<accession>A0ABX1HRG5</accession>
<dbReference type="EMBL" id="JAAVTK010000025">
    <property type="protein sequence ID" value="NKI91886.1"/>
    <property type="molecule type" value="Genomic_DNA"/>
</dbReference>
<reference evidence="1 2" key="1">
    <citation type="submission" date="2020-03" db="EMBL/GenBank/DDBJ databases">
        <title>Genomic Encyclopedia of Type Strains, Phase IV (KMG-V): Genome sequencing to study the core and pangenomes of soil and plant-associated prokaryotes.</title>
        <authorList>
            <person name="Whitman W."/>
        </authorList>
    </citation>
    <scope>NUCLEOTIDE SEQUENCE [LARGE SCALE GENOMIC DNA]</scope>
    <source>
        <strain evidence="1 2">1B</strain>
    </source>
</reference>
<gene>
    <name evidence="1" type="ORF">HBN54_004509</name>
</gene>
<proteinExistence type="predicted"/>
<sequence>MKDLAAIFATQLQLSADVQVAFDARRRTDPADTVRGRFWLLLGVALVTGQRITVRTSGVAGR</sequence>
<comment type="caution">
    <text evidence="1">The sequence shown here is derived from an EMBL/GenBank/DDBJ whole genome shotgun (WGS) entry which is preliminary data.</text>
</comment>
<evidence type="ECO:0000313" key="2">
    <source>
        <dbReference type="Proteomes" id="UP000717634"/>
    </source>
</evidence>
<dbReference type="Proteomes" id="UP000717634">
    <property type="component" value="Unassembled WGS sequence"/>
</dbReference>